<organism evidence="2 3">
    <name type="scientific">Mesorhizobium onobrychidis</name>
    <dbReference type="NCBI Taxonomy" id="2775404"/>
    <lineage>
        <taxon>Bacteria</taxon>
        <taxon>Pseudomonadati</taxon>
        <taxon>Pseudomonadota</taxon>
        <taxon>Alphaproteobacteria</taxon>
        <taxon>Hyphomicrobiales</taxon>
        <taxon>Phyllobacteriaceae</taxon>
        <taxon>Mesorhizobium</taxon>
    </lineage>
</organism>
<feature type="domain" description="HTH cro/C1-type" evidence="1">
    <location>
        <begin position="63"/>
        <end position="116"/>
    </location>
</feature>
<protein>
    <submittedName>
        <fullName evidence="2">Transcriptional regulator</fullName>
    </submittedName>
</protein>
<dbReference type="InterPro" id="IPR001387">
    <property type="entry name" value="Cro/C1-type_HTH"/>
</dbReference>
<reference evidence="2" key="1">
    <citation type="submission" date="2020-09" db="EMBL/GenBank/DDBJ databases">
        <title>Rhizobia associated with sainfoin plants.</title>
        <authorList>
            <person name="Asharfi S."/>
            <person name="Kuzmanovic N."/>
            <person name="Bunk B."/>
            <person name="Sproeer C."/>
            <person name="Becker M."/>
            <person name="Thuenen T."/>
        </authorList>
    </citation>
    <scope>NUCLEOTIDE SEQUENCE</scope>
    <source>
        <strain evidence="2">OM4</strain>
    </source>
</reference>
<dbReference type="InterPro" id="IPR010982">
    <property type="entry name" value="Lambda_DNA-bd_dom_sf"/>
</dbReference>
<keyword evidence="3" id="KW-1185">Reference proteome</keyword>
<evidence type="ECO:0000259" key="1">
    <source>
        <dbReference type="PROSITE" id="PS50943"/>
    </source>
</evidence>
<dbReference type="Proteomes" id="UP001058098">
    <property type="component" value="Chromosome"/>
</dbReference>
<gene>
    <name evidence="2" type="ORF">IHQ72_07915</name>
</gene>
<dbReference type="PANTHER" id="PTHR40455:SF1">
    <property type="entry name" value="ANTITOXIN HIGA"/>
    <property type="match status" value="1"/>
</dbReference>
<accession>A0ABY5R0N6</accession>
<dbReference type="SUPFAM" id="SSF47413">
    <property type="entry name" value="lambda repressor-like DNA-binding domains"/>
    <property type="match status" value="1"/>
</dbReference>
<dbReference type="Gene3D" id="1.10.260.40">
    <property type="entry name" value="lambda repressor-like DNA-binding domains"/>
    <property type="match status" value="1"/>
</dbReference>
<evidence type="ECO:0000313" key="2">
    <source>
        <dbReference type="EMBL" id="UVC17050.1"/>
    </source>
</evidence>
<dbReference type="SMART" id="SM00530">
    <property type="entry name" value="HTH_XRE"/>
    <property type="match status" value="1"/>
</dbReference>
<name>A0ABY5R0N6_9HYPH</name>
<evidence type="ECO:0000313" key="3">
    <source>
        <dbReference type="Proteomes" id="UP001058098"/>
    </source>
</evidence>
<proteinExistence type="predicted"/>
<dbReference type="PROSITE" id="PS50943">
    <property type="entry name" value="HTH_CROC1"/>
    <property type="match status" value="1"/>
</dbReference>
<dbReference type="InterPro" id="IPR039060">
    <property type="entry name" value="Antitox_HigA"/>
</dbReference>
<dbReference type="RefSeq" id="WP_258121925.1">
    <property type="nucleotide sequence ID" value="NZ_CP062229.1"/>
</dbReference>
<sequence>MATELKPVRSEADYEAALAEVERLWGAKSGTPEGDRLDVLATLIEVYEEKNYLMDPPDPIEAIKFRMEQQGLSRKDLEPIIGTRGRVAEVLNRRRGLSIEMIRNLHEQLGISAEVLIRPTRQDEAACDGR</sequence>
<dbReference type="EMBL" id="CP062229">
    <property type="protein sequence ID" value="UVC17050.1"/>
    <property type="molecule type" value="Genomic_DNA"/>
</dbReference>
<dbReference type="PANTHER" id="PTHR40455">
    <property type="entry name" value="ANTITOXIN HIGA"/>
    <property type="match status" value="1"/>
</dbReference>